<dbReference type="SUPFAM" id="SSF55681">
    <property type="entry name" value="Class II aaRS and biotin synthetases"/>
    <property type="match status" value="1"/>
</dbReference>
<organism evidence="3">
    <name type="scientific">marine metagenome</name>
    <dbReference type="NCBI Taxonomy" id="408172"/>
    <lineage>
        <taxon>unclassified sequences</taxon>
        <taxon>metagenomes</taxon>
        <taxon>ecological metagenomes</taxon>
    </lineage>
</organism>
<name>A0A382X9J9_9ZZZZ</name>
<dbReference type="InterPro" id="IPR004408">
    <property type="entry name" value="Biotin_CoA_COase_ligase"/>
</dbReference>
<evidence type="ECO:0000313" key="3">
    <source>
        <dbReference type="EMBL" id="SVD67742.1"/>
    </source>
</evidence>
<dbReference type="Gene3D" id="3.30.930.10">
    <property type="entry name" value="Bira Bifunctional Protein, Domain 2"/>
    <property type="match status" value="1"/>
</dbReference>
<dbReference type="CDD" id="cd16442">
    <property type="entry name" value="BPL"/>
    <property type="match status" value="1"/>
</dbReference>
<dbReference type="GO" id="GO:0004077">
    <property type="term" value="F:biotin--[biotin carboxyl-carrier protein] ligase activity"/>
    <property type="evidence" value="ECO:0007669"/>
    <property type="project" value="InterPro"/>
</dbReference>
<accession>A0A382X9J9</accession>
<dbReference type="Pfam" id="PF03099">
    <property type="entry name" value="BPL_LplA_LipB"/>
    <property type="match status" value="1"/>
</dbReference>
<evidence type="ECO:0000259" key="2">
    <source>
        <dbReference type="PROSITE" id="PS51733"/>
    </source>
</evidence>
<dbReference type="PANTHER" id="PTHR12835">
    <property type="entry name" value="BIOTIN PROTEIN LIGASE"/>
    <property type="match status" value="1"/>
</dbReference>
<dbReference type="NCBIfam" id="TIGR00121">
    <property type="entry name" value="birA_ligase"/>
    <property type="match status" value="1"/>
</dbReference>
<gene>
    <name evidence="3" type="ORF">METZ01_LOCUS420596</name>
</gene>
<sequence length="194" mass="21677">MFSKELYQTHLKTKFLGRGLKYLPQTNSTNENTWEYFQNGSPEGTLFITDDQQKGKGRRQNKWVSTKGKSLTFSILLRPEMKLEKLGLLPLLTGVSIVEAIKSAASIQTGLKWPNDIMLNEKKMGGILVESKSDQNGLGVVVGVGLNINESEQDIPDSLSKQATSLAIYSNSSYSRELILSAILNKFEQLYQNQ</sequence>
<feature type="domain" description="BPL/LPL catalytic" evidence="2">
    <location>
        <begin position="5"/>
        <end position="194"/>
    </location>
</feature>
<dbReference type="PROSITE" id="PS51733">
    <property type="entry name" value="BPL_LPL_CATALYTIC"/>
    <property type="match status" value="1"/>
</dbReference>
<proteinExistence type="predicted"/>
<dbReference type="GO" id="GO:0005737">
    <property type="term" value="C:cytoplasm"/>
    <property type="evidence" value="ECO:0007669"/>
    <property type="project" value="TreeGrafter"/>
</dbReference>
<evidence type="ECO:0000256" key="1">
    <source>
        <dbReference type="ARBA" id="ARBA00022598"/>
    </source>
</evidence>
<reference evidence="3" key="1">
    <citation type="submission" date="2018-05" db="EMBL/GenBank/DDBJ databases">
        <authorList>
            <person name="Lanie J.A."/>
            <person name="Ng W.-L."/>
            <person name="Kazmierczak K.M."/>
            <person name="Andrzejewski T.M."/>
            <person name="Davidsen T.M."/>
            <person name="Wayne K.J."/>
            <person name="Tettelin H."/>
            <person name="Glass J.I."/>
            <person name="Rusch D."/>
            <person name="Podicherti R."/>
            <person name="Tsui H.-C.T."/>
            <person name="Winkler M.E."/>
        </authorList>
    </citation>
    <scope>NUCLEOTIDE SEQUENCE</scope>
</reference>
<keyword evidence="1" id="KW-0436">Ligase</keyword>
<dbReference type="InterPro" id="IPR004143">
    <property type="entry name" value="BPL_LPL_catalytic"/>
</dbReference>
<protein>
    <recommendedName>
        <fullName evidence="2">BPL/LPL catalytic domain-containing protein</fullName>
    </recommendedName>
</protein>
<dbReference type="PANTHER" id="PTHR12835:SF5">
    <property type="entry name" value="BIOTIN--PROTEIN LIGASE"/>
    <property type="match status" value="1"/>
</dbReference>
<feature type="non-terminal residue" evidence="3">
    <location>
        <position position="194"/>
    </location>
</feature>
<dbReference type="InterPro" id="IPR045864">
    <property type="entry name" value="aa-tRNA-synth_II/BPL/LPL"/>
</dbReference>
<dbReference type="EMBL" id="UINC01166023">
    <property type="protein sequence ID" value="SVD67742.1"/>
    <property type="molecule type" value="Genomic_DNA"/>
</dbReference>
<dbReference type="AlphaFoldDB" id="A0A382X9J9"/>